<gene>
    <name evidence="3" type="ORF">MNBD_BACTEROID01-1784</name>
</gene>
<dbReference type="GO" id="GO:0009294">
    <property type="term" value="P:DNA-mediated transformation"/>
    <property type="evidence" value="ECO:0007669"/>
    <property type="project" value="InterPro"/>
</dbReference>
<dbReference type="PANTHER" id="PTHR43022:SF1">
    <property type="entry name" value="PROTEIN SMF"/>
    <property type="match status" value="1"/>
</dbReference>
<comment type="similarity">
    <text evidence="1">Belongs to the DprA/Smf family.</text>
</comment>
<reference evidence="3" key="1">
    <citation type="submission" date="2018-06" db="EMBL/GenBank/DDBJ databases">
        <authorList>
            <person name="Zhirakovskaya E."/>
        </authorList>
    </citation>
    <scope>NUCLEOTIDE SEQUENCE</scope>
</reference>
<evidence type="ECO:0000256" key="1">
    <source>
        <dbReference type="ARBA" id="ARBA00006525"/>
    </source>
</evidence>
<dbReference type="Pfam" id="PF02481">
    <property type="entry name" value="DNA_processg_A"/>
    <property type="match status" value="1"/>
</dbReference>
<sequence>MSQSLTYKIALSLIPGIGGVLARNLVAYVGSVEGVFHESVKNLIKIPGIGEVNARKIRRGEVLDRAGKEARYVMENNIATYFYIDNNYPRRLLNCADSPVMLYAKGKINFETERVVSIVGTRNATDYGRSLCDDLIRSFSERKYDILVVSGLAYGIDIQAHKSSINYNLQTVGVLGHGLDLLYPTVHKPVAKKMMLNGGLVTDFPGNTKIEPPNFLRRNRIIAGLADTTIVVESGKKGGALVTADIASSYNRDVFAFPGKVSDAYSKGCNRLIRNNVAALIESVEDLEYIMGWENTPGKTDAVQQQLFVELTPEQSLIHGILKEKGEAFIDQVCSEAKLPMSRVSAILLNLEFKNVVVSLPGKMYRLR</sequence>
<dbReference type="Pfam" id="PF17782">
    <property type="entry name" value="WHD_DprA"/>
    <property type="match status" value="1"/>
</dbReference>
<dbReference type="GO" id="GO:0006281">
    <property type="term" value="P:DNA repair"/>
    <property type="evidence" value="ECO:0007669"/>
    <property type="project" value="InterPro"/>
</dbReference>
<dbReference type="InterPro" id="IPR036388">
    <property type="entry name" value="WH-like_DNA-bd_sf"/>
</dbReference>
<dbReference type="SMART" id="SM00278">
    <property type="entry name" value="HhH1"/>
    <property type="match status" value="2"/>
</dbReference>
<dbReference type="InterPro" id="IPR041614">
    <property type="entry name" value="DprA_WH"/>
</dbReference>
<dbReference type="AlphaFoldDB" id="A0A3B0T2T9"/>
<dbReference type="EMBL" id="UOEP01000018">
    <property type="protein sequence ID" value="VAW13061.1"/>
    <property type="molecule type" value="Genomic_DNA"/>
</dbReference>
<protein>
    <submittedName>
        <fullName evidence="3">Rossmann fold nucleotide-binding protein Smf possibly involved in DNA uptake</fullName>
    </submittedName>
</protein>
<dbReference type="NCBIfam" id="TIGR00732">
    <property type="entry name" value="dprA"/>
    <property type="match status" value="1"/>
</dbReference>
<dbReference type="Gene3D" id="3.40.50.450">
    <property type="match status" value="1"/>
</dbReference>
<dbReference type="InterPro" id="IPR057666">
    <property type="entry name" value="DrpA_SLOG"/>
</dbReference>
<name>A0A3B0T2T9_9ZZZZ</name>
<organism evidence="3">
    <name type="scientific">hydrothermal vent metagenome</name>
    <dbReference type="NCBI Taxonomy" id="652676"/>
    <lineage>
        <taxon>unclassified sequences</taxon>
        <taxon>metagenomes</taxon>
        <taxon>ecological metagenomes</taxon>
    </lineage>
</organism>
<dbReference type="PANTHER" id="PTHR43022">
    <property type="entry name" value="PROTEIN SMF"/>
    <property type="match status" value="1"/>
</dbReference>
<evidence type="ECO:0000259" key="2">
    <source>
        <dbReference type="SMART" id="SM00278"/>
    </source>
</evidence>
<dbReference type="InterPro" id="IPR003488">
    <property type="entry name" value="DprA"/>
</dbReference>
<accession>A0A3B0T2T9</accession>
<dbReference type="GO" id="GO:0003677">
    <property type="term" value="F:DNA binding"/>
    <property type="evidence" value="ECO:0007669"/>
    <property type="project" value="InterPro"/>
</dbReference>
<dbReference type="Gene3D" id="1.10.10.10">
    <property type="entry name" value="Winged helix-like DNA-binding domain superfamily/Winged helix DNA-binding domain"/>
    <property type="match status" value="1"/>
</dbReference>
<dbReference type="SUPFAM" id="SSF47781">
    <property type="entry name" value="RuvA domain 2-like"/>
    <property type="match status" value="1"/>
</dbReference>
<feature type="domain" description="Helix-hairpin-helix DNA-binding motif class 1" evidence="2">
    <location>
        <begin position="41"/>
        <end position="60"/>
    </location>
</feature>
<feature type="domain" description="Helix-hairpin-helix DNA-binding motif class 1" evidence="2">
    <location>
        <begin position="9"/>
        <end position="28"/>
    </location>
</feature>
<proteinExistence type="inferred from homology"/>
<evidence type="ECO:0000313" key="3">
    <source>
        <dbReference type="EMBL" id="VAW13061.1"/>
    </source>
</evidence>
<dbReference type="InterPro" id="IPR010994">
    <property type="entry name" value="RuvA_2-like"/>
</dbReference>
<dbReference type="InterPro" id="IPR003583">
    <property type="entry name" value="Hlx-hairpin-Hlx_DNA-bd_motif"/>
</dbReference>
<dbReference type="Pfam" id="PF14520">
    <property type="entry name" value="HHH_5"/>
    <property type="match status" value="1"/>
</dbReference>
<dbReference type="SUPFAM" id="SSF102405">
    <property type="entry name" value="MCP/YpsA-like"/>
    <property type="match status" value="1"/>
</dbReference>